<reference evidence="1" key="2">
    <citation type="journal article" date="2021" name="Microbiome">
        <title>Successional dynamics and alternative stable states in a saline activated sludge microbial community over 9 years.</title>
        <authorList>
            <person name="Wang Y."/>
            <person name="Ye J."/>
            <person name="Ju F."/>
            <person name="Liu L."/>
            <person name="Boyd J.A."/>
            <person name="Deng Y."/>
            <person name="Parks D.H."/>
            <person name="Jiang X."/>
            <person name="Yin X."/>
            <person name="Woodcroft B.J."/>
            <person name="Tyson G.W."/>
            <person name="Hugenholtz P."/>
            <person name="Polz M.F."/>
            <person name="Zhang T."/>
        </authorList>
    </citation>
    <scope>NUCLEOTIDE SEQUENCE</scope>
    <source>
        <strain evidence="1">HKST-UBA01</strain>
    </source>
</reference>
<sequence length="54" mass="5994">MKIIKVKVAELTLDPKNARRHTPRNLEAITASLREFGQQKPIVIDGNNVVKAGN</sequence>
<accession>A0A956M4G8</accession>
<reference evidence="1" key="1">
    <citation type="submission" date="2020-04" db="EMBL/GenBank/DDBJ databases">
        <authorList>
            <person name="Zhang T."/>
        </authorList>
    </citation>
    <scope>NUCLEOTIDE SEQUENCE</scope>
    <source>
        <strain evidence="1">HKST-UBA01</strain>
    </source>
</reference>
<organism evidence="1 2">
    <name type="scientific">Eiseniibacteriota bacterium</name>
    <dbReference type="NCBI Taxonomy" id="2212470"/>
    <lineage>
        <taxon>Bacteria</taxon>
        <taxon>Candidatus Eiseniibacteriota</taxon>
    </lineage>
</organism>
<evidence type="ECO:0000313" key="1">
    <source>
        <dbReference type="EMBL" id="MCA9729967.1"/>
    </source>
</evidence>
<feature type="non-terminal residue" evidence="1">
    <location>
        <position position="54"/>
    </location>
</feature>
<evidence type="ECO:0000313" key="2">
    <source>
        <dbReference type="Proteomes" id="UP000697710"/>
    </source>
</evidence>
<gene>
    <name evidence="1" type="ORF">KC729_19945</name>
</gene>
<dbReference type="SUPFAM" id="SSF110849">
    <property type="entry name" value="ParB/Sulfiredoxin"/>
    <property type="match status" value="1"/>
</dbReference>
<comment type="caution">
    <text evidence="1">The sequence shown here is derived from an EMBL/GenBank/DDBJ whole genome shotgun (WGS) entry which is preliminary data.</text>
</comment>
<dbReference type="InterPro" id="IPR036086">
    <property type="entry name" value="ParB/Sulfiredoxin_sf"/>
</dbReference>
<name>A0A956M4G8_UNCEI</name>
<dbReference type="Proteomes" id="UP000697710">
    <property type="component" value="Unassembled WGS sequence"/>
</dbReference>
<dbReference type="AlphaFoldDB" id="A0A956M4G8"/>
<protein>
    <submittedName>
        <fullName evidence="1">ParB N-terminal domain-containing protein</fullName>
    </submittedName>
</protein>
<dbReference type="EMBL" id="JAGQHR010000922">
    <property type="protein sequence ID" value="MCA9729967.1"/>
    <property type="molecule type" value="Genomic_DNA"/>
</dbReference>
<proteinExistence type="predicted"/>